<protein>
    <recommendedName>
        <fullName evidence="5">Pectinesterase inhibitor domain-containing protein</fullName>
    </recommendedName>
</protein>
<dbReference type="NCBIfam" id="TIGR01614">
    <property type="entry name" value="PME_inhib"/>
    <property type="match status" value="1"/>
</dbReference>
<feature type="domain" description="Pectinesterase inhibitor" evidence="5">
    <location>
        <begin position="18"/>
        <end position="170"/>
    </location>
</feature>
<dbReference type="Gramene" id="ONK66010">
    <property type="protein sequence ID" value="ONK66010"/>
    <property type="gene ID" value="A4U43_C06F3250"/>
</dbReference>
<proteinExistence type="inferred from homology"/>
<dbReference type="EMBL" id="CM007386">
    <property type="protein sequence ID" value="ONK66010.1"/>
    <property type="molecule type" value="Genomic_DNA"/>
</dbReference>
<reference evidence="7" key="1">
    <citation type="journal article" date="2017" name="Nat. Commun.">
        <title>The asparagus genome sheds light on the origin and evolution of a young Y chromosome.</title>
        <authorList>
            <person name="Harkess A."/>
            <person name="Zhou J."/>
            <person name="Xu C."/>
            <person name="Bowers J.E."/>
            <person name="Van der Hulst R."/>
            <person name="Ayyampalayam S."/>
            <person name="Mercati F."/>
            <person name="Riccardi P."/>
            <person name="McKain M.R."/>
            <person name="Kakrana A."/>
            <person name="Tang H."/>
            <person name="Ray J."/>
            <person name="Groenendijk J."/>
            <person name="Arikit S."/>
            <person name="Mathioni S.M."/>
            <person name="Nakano M."/>
            <person name="Shan H."/>
            <person name="Telgmann-Rauber A."/>
            <person name="Kanno A."/>
            <person name="Yue Z."/>
            <person name="Chen H."/>
            <person name="Li W."/>
            <person name="Chen Y."/>
            <person name="Xu X."/>
            <person name="Zhang Y."/>
            <person name="Luo S."/>
            <person name="Chen H."/>
            <person name="Gao J."/>
            <person name="Mao Z."/>
            <person name="Pires J.C."/>
            <person name="Luo M."/>
            <person name="Kudrna D."/>
            <person name="Wing R.A."/>
            <person name="Meyers B.C."/>
            <person name="Yi K."/>
            <person name="Kong H."/>
            <person name="Lavrijsen P."/>
            <person name="Sunseri F."/>
            <person name="Falavigna A."/>
            <person name="Ye Y."/>
            <person name="Leebens-Mack J.H."/>
            <person name="Chen G."/>
        </authorList>
    </citation>
    <scope>NUCLEOTIDE SEQUENCE [LARGE SCALE GENOMIC DNA]</scope>
    <source>
        <strain evidence="7">cv. DH0086</strain>
    </source>
</reference>
<dbReference type="AlphaFoldDB" id="A0A5P1EPP5"/>
<dbReference type="SUPFAM" id="SSF101148">
    <property type="entry name" value="Plant invertase/pectin methylesterase inhibitor"/>
    <property type="match status" value="1"/>
</dbReference>
<dbReference type="OMA" id="YYDMELA"/>
<dbReference type="InterPro" id="IPR035513">
    <property type="entry name" value="Invertase/methylesterase_inhib"/>
</dbReference>
<accession>A0A5P1EPP5</accession>
<dbReference type="PANTHER" id="PTHR35357">
    <property type="entry name" value="OS02G0537100 PROTEIN"/>
    <property type="match status" value="1"/>
</dbReference>
<evidence type="ECO:0000259" key="5">
    <source>
        <dbReference type="SMART" id="SM00856"/>
    </source>
</evidence>
<dbReference type="PANTHER" id="PTHR35357:SF8">
    <property type="entry name" value="OS01G0111000 PROTEIN"/>
    <property type="match status" value="1"/>
</dbReference>
<gene>
    <name evidence="6" type="ORF">A4U43_C06F3250</name>
</gene>
<keyword evidence="2" id="KW-1015">Disulfide bond</keyword>
<organism evidence="6 7">
    <name type="scientific">Asparagus officinalis</name>
    <name type="common">Garden asparagus</name>
    <dbReference type="NCBI Taxonomy" id="4686"/>
    <lineage>
        <taxon>Eukaryota</taxon>
        <taxon>Viridiplantae</taxon>
        <taxon>Streptophyta</taxon>
        <taxon>Embryophyta</taxon>
        <taxon>Tracheophyta</taxon>
        <taxon>Spermatophyta</taxon>
        <taxon>Magnoliopsida</taxon>
        <taxon>Liliopsida</taxon>
        <taxon>Asparagales</taxon>
        <taxon>Asparagaceae</taxon>
        <taxon>Asparagoideae</taxon>
        <taxon>Asparagus</taxon>
    </lineage>
</organism>
<evidence type="ECO:0000256" key="2">
    <source>
        <dbReference type="ARBA" id="ARBA00023157"/>
    </source>
</evidence>
<dbReference type="GO" id="GO:0004857">
    <property type="term" value="F:enzyme inhibitor activity"/>
    <property type="evidence" value="ECO:0007669"/>
    <property type="project" value="InterPro"/>
</dbReference>
<dbReference type="Gene3D" id="1.20.140.40">
    <property type="entry name" value="Invertase/pectin methylesterase inhibitor family protein"/>
    <property type="match status" value="1"/>
</dbReference>
<dbReference type="OrthoDB" id="1872906at2759"/>
<feature type="signal peptide" evidence="4">
    <location>
        <begin position="1"/>
        <end position="19"/>
    </location>
</feature>
<name>A0A5P1EPP5_ASPOF</name>
<dbReference type="InterPro" id="IPR006501">
    <property type="entry name" value="Pectinesterase_inhib_dom"/>
</dbReference>
<keyword evidence="1 4" id="KW-0732">Signal</keyword>
<comment type="similarity">
    <text evidence="3">Belongs to the PMEI family.</text>
</comment>
<sequence length="177" mass="19038">MKAFPSLIVALLFLNLLSADATLEETCKQLAARAGVHFDVNFCITTLQVVPGSNKADAIGLTSIIANLANTNITHNLAKVEELLNSKNVSAESKKALGVCEEAYNKGAEDIKEMTEALKSRDFLTVKSRSSALLTNAFTCVSAWAESKLEPLMPEEVDDAYKISDLAFSIGASLPDR</sequence>
<evidence type="ECO:0000256" key="4">
    <source>
        <dbReference type="SAM" id="SignalP"/>
    </source>
</evidence>
<evidence type="ECO:0000313" key="7">
    <source>
        <dbReference type="Proteomes" id="UP000243459"/>
    </source>
</evidence>
<dbReference type="SMART" id="SM00856">
    <property type="entry name" value="PMEI"/>
    <property type="match status" value="1"/>
</dbReference>
<feature type="chain" id="PRO_5024310306" description="Pectinesterase inhibitor domain-containing protein" evidence="4">
    <location>
        <begin position="20"/>
        <end position="177"/>
    </location>
</feature>
<evidence type="ECO:0000256" key="3">
    <source>
        <dbReference type="ARBA" id="ARBA00038471"/>
    </source>
</evidence>
<evidence type="ECO:0000256" key="1">
    <source>
        <dbReference type="ARBA" id="ARBA00022729"/>
    </source>
</evidence>
<dbReference type="Pfam" id="PF04043">
    <property type="entry name" value="PMEI"/>
    <property type="match status" value="1"/>
</dbReference>
<keyword evidence="7" id="KW-1185">Reference proteome</keyword>
<dbReference type="Proteomes" id="UP000243459">
    <property type="component" value="Chromosome 6"/>
</dbReference>
<evidence type="ECO:0000313" key="6">
    <source>
        <dbReference type="EMBL" id="ONK66010.1"/>
    </source>
</evidence>